<dbReference type="InterPro" id="IPR001680">
    <property type="entry name" value="WD40_rpt"/>
</dbReference>
<evidence type="ECO:0000256" key="1">
    <source>
        <dbReference type="PROSITE-ProRule" id="PRU00221"/>
    </source>
</evidence>
<keyword evidence="1" id="KW-0853">WD repeat</keyword>
<comment type="caution">
    <text evidence="2">The sequence shown here is derived from an EMBL/GenBank/DDBJ whole genome shotgun (WGS) entry which is preliminary data.</text>
</comment>
<evidence type="ECO:0000313" key="2">
    <source>
        <dbReference type="EMBL" id="CAD8117451.1"/>
    </source>
</evidence>
<keyword evidence="3" id="KW-1185">Reference proteome</keyword>
<name>A0A8S1QPZ4_9CILI</name>
<accession>A0A8S1QPZ4</accession>
<sequence>MLDQYVFHLIVQPQHLAVHITQSVYGMQSQDNNTPFRMIIVTESTQYAILLMVLHIRTGQKIAKLDGHTHPVIQVRFSLMELPGTSDNSICCWDVESGQQILLSDKLYKVKLAQFGTPLFSNTIFPKIITWNTILLISQTPIFSASGVLILNGQFVNQQGEDL</sequence>
<dbReference type="Proteomes" id="UP000692954">
    <property type="component" value="Unassembled WGS sequence"/>
</dbReference>
<gene>
    <name evidence="2" type="ORF">PSON_ATCC_30995.1.T1140004</name>
</gene>
<dbReference type="PROSITE" id="PS50082">
    <property type="entry name" value="WD_REPEATS_2"/>
    <property type="match status" value="1"/>
</dbReference>
<organism evidence="2 3">
    <name type="scientific">Paramecium sonneborni</name>
    <dbReference type="NCBI Taxonomy" id="65129"/>
    <lineage>
        <taxon>Eukaryota</taxon>
        <taxon>Sar</taxon>
        <taxon>Alveolata</taxon>
        <taxon>Ciliophora</taxon>
        <taxon>Intramacronucleata</taxon>
        <taxon>Oligohymenophorea</taxon>
        <taxon>Peniculida</taxon>
        <taxon>Parameciidae</taxon>
        <taxon>Paramecium</taxon>
    </lineage>
</organism>
<feature type="repeat" description="WD" evidence="1">
    <location>
        <begin position="65"/>
        <end position="103"/>
    </location>
</feature>
<protein>
    <submittedName>
        <fullName evidence="2">Uncharacterized protein</fullName>
    </submittedName>
</protein>
<evidence type="ECO:0000313" key="3">
    <source>
        <dbReference type="Proteomes" id="UP000692954"/>
    </source>
</evidence>
<proteinExistence type="predicted"/>
<reference evidence="2" key="1">
    <citation type="submission" date="2021-01" db="EMBL/GenBank/DDBJ databases">
        <authorList>
            <consortium name="Genoscope - CEA"/>
            <person name="William W."/>
        </authorList>
    </citation>
    <scope>NUCLEOTIDE SEQUENCE</scope>
</reference>
<dbReference type="AlphaFoldDB" id="A0A8S1QPZ4"/>
<dbReference type="EMBL" id="CAJJDN010000114">
    <property type="protein sequence ID" value="CAD8117451.1"/>
    <property type="molecule type" value="Genomic_DNA"/>
</dbReference>